<dbReference type="Proteomes" id="UP000030653">
    <property type="component" value="Unassembled WGS sequence"/>
</dbReference>
<feature type="region of interest" description="Disordered" evidence="1">
    <location>
        <begin position="1"/>
        <end position="111"/>
    </location>
</feature>
<dbReference type="GeneID" id="63684294"/>
<dbReference type="EMBL" id="JH795875">
    <property type="protein sequence ID" value="EJT97893.1"/>
    <property type="molecule type" value="Genomic_DNA"/>
</dbReference>
<feature type="compositionally biased region" description="Pro residues" evidence="1">
    <location>
        <begin position="23"/>
        <end position="37"/>
    </location>
</feature>
<keyword evidence="3" id="KW-1185">Reference proteome</keyword>
<feature type="compositionally biased region" description="Polar residues" evidence="1">
    <location>
        <begin position="74"/>
        <end position="83"/>
    </location>
</feature>
<gene>
    <name evidence="2" type="ORF">DACRYDRAFT_111413</name>
</gene>
<dbReference type="AlphaFoldDB" id="M5FQQ7"/>
<reference evidence="2 3" key="1">
    <citation type="journal article" date="2012" name="Science">
        <title>The Paleozoic origin of enzymatic lignin decomposition reconstructed from 31 fungal genomes.</title>
        <authorList>
            <person name="Floudas D."/>
            <person name="Binder M."/>
            <person name="Riley R."/>
            <person name="Barry K."/>
            <person name="Blanchette R.A."/>
            <person name="Henrissat B."/>
            <person name="Martinez A.T."/>
            <person name="Otillar R."/>
            <person name="Spatafora J.W."/>
            <person name="Yadav J.S."/>
            <person name="Aerts A."/>
            <person name="Benoit I."/>
            <person name="Boyd A."/>
            <person name="Carlson A."/>
            <person name="Copeland A."/>
            <person name="Coutinho P.M."/>
            <person name="de Vries R.P."/>
            <person name="Ferreira P."/>
            <person name="Findley K."/>
            <person name="Foster B."/>
            <person name="Gaskell J."/>
            <person name="Glotzer D."/>
            <person name="Gorecki P."/>
            <person name="Heitman J."/>
            <person name="Hesse C."/>
            <person name="Hori C."/>
            <person name="Igarashi K."/>
            <person name="Jurgens J.A."/>
            <person name="Kallen N."/>
            <person name="Kersten P."/>
            <person name="Kohler A."/>
            <person name="Kuees U."/>
            <person name="Kumar T.K.A."/>
            <person name="Kuo A."/>
            <person name="LaButti K."/>
            <person name="Larrondo L.F."/>
            <person name="Lindquist E."/>
            <person name="Ling A."/>
            <person name="Lombard V."/>
            <person name="Lucas S."/>
            <person name="Lundell T."/>
            <person name="Martin R."/>
            <person name="McLaughlin D.J."/>
            <person name="Morgenstern I."/>
            <person name="Morin E."/>
            <person name="Murat C."/>
            <person name="Nagy L.G."/>
            <person name="Nolan M."/>
            <person name="Ohm R.A."/>
            <person name="Patyshakuliyeva A."/>
            <person name="Rokas A."/>
            <person name="Ruiz-Duenas F.J."/>
            <person name="Sabat G."/>
            <person name="Salamov A."/>
            <person name="Samejima M."/>
            <person name="Schmutz J."/>
            <person name="Slot J.C."/>
            <person name="St John F."/>
            <person name="Stenlid J."/>
            <person name="Sun H."/>
            <person name="Sun S."/>
            <person name="Syed K."/>
            <person name="Tsang A."/>
            <person name="Wiebenga A."/>
            <person name="Young D."/>
            <person name="Pisabarro A."/>
            <person name="Eastwood D.C."/>
            <person name="Martin F."/>
            <person name="Cullen D."/>
            <person name="Grigoriev I.V."/>
            <person name="Hibbett D.S."/>
        </authorList>
    </citation>
    <scope>NUCLEOTIDE SEQUENCE [LARGE SCALE GENOMIC DNA]</scope>
    <source>
        <strain evidence="2 3">DJM-731 SS1</strain>
    </source>
</reference>
<feature type="region of interest" description="Disordered" evidence="1">
    <location>
        <begin position="165"/>
        <end position="191"/>
    </location>
</feature>
<evidence type="ECO:0000313" key="3">
    <source>
        <dbReference type="Proteomes" id="UP000030653"/>
    </source>
</evidence>
<organism evidence="2 3">
    <name type="scientific">Dacryopinax primogenitus (strain DJM 731)</name>
    <name type="common">Brown rot fungus</name>
    <dbReference type="NCBI Taxonomy" id="1858805"/>
    <lineage>
        <taxon>Eukaryota</taxon>
        <taxon>Fungi</taxon>
        <taxon>Dikarya</taxon>
        <taxon>Basidiomycota</taxon>
        <taxon>Agaricomycotina</taxon>
        <taxon>Dacrymycetes</taxon>
        <taxon>Dacrymycetales</taxon>
        <taxon>Dacrymycetaceae</taxon>
        <taxon>Dacryopinax</taxon>
    </lineage>
</organism>
<dbReference type="RefSeq" id="XP_040624791.1">
    <property type="nucleotide sequence ID" value="XM_040769232.1"/>
</dbReference>
<proteinExistence type="predicted"/>
<protein>
    <submittedName>
        <fullName evidence="2">Uncharacterized protein</fullName>
    </submittedName>
</protein>
<evidence type="ECO:0000256" key="1">
    <source>
        <dbReference type="SAM" id="MobiDB-lite"/>
    </source>
</evidence>
<dbReference type="HOGENOM" id="CLU_073628_0_0_1"/>
<name>M5FQQ7_DACPD</name>
<evidence type="ECO:0000313" key="2">
    <source>
        <dbReference type="EMBL" id="EJT97893.1"/>
    </source>
</evidence>
<accession>M5FQQ7</accession>
<feature type="compositionally biased region" description="Pro residues" evidence="1">
    <location>
        <begin position="49"/>
        <end position="58"/>
    </location>
</feature>
<sequence>MAPCKPQPKKPRHLPPAAAPAAPATPPPPCASPPAPPSDNLLSSLDFNPPAPPSPAPPSVMNLVSSPCLPPATDTLQPVSVMQTPAPGQKRPSEESNTPSAPKHPKQLPGKHVDNVVDLAKAMKKALTIKEKLAVKDQEILAEKAKTLAAQAQITKLMKLLEHERSKKKKDNEAVSTLILKPPGQAGHGEK</sequence>